<gene>
    <name evidence="4" type="ORF">DEM25_013025</name>
</gene>
<dbReference type="EMBL" id="QFWV02000007">
    <property type="protein sequence ID" value="RKF06502.1"/>
    <property type="molecule type" value="Genomic_DNA"/>
</dbReference>
<dbReference type="RefSeq" id="WP_109769051.1">
    <property type="nucleotide sequence ID" value="NZ_QFWV02000007.1"/>
</dbReference>
<dbReference type="Gene3D" id="3.90.850.10">
    <property type="entry name" value="Fumarylacetoacetase-like, C-terminal domain"/>
    <property type="match status" value="1"/>
</dbReference>
<organism evidence="4 5">
    <name type="scientific">Oceaniradius stylonematis</name>
    <dbReference type="NCBI Taxonomy" id="2184161"/>
    <lineage>
        <taxon>Bacteria</taxon>
        <taxon>Pseudomonadati</taxon>
        <taxon>Pseudomonadota</taxon>
        <taxon>Alphaproteobacteria</taxon>
        <taxon>Hyphomicrobiales</taxon>
        <taxon>Ahrensiaceae</taxon>
        <taxon>Oceaniradius</taxon>
    </lineage>
</organism>
<sequence>MKLATIKDGTRDGRLVVVSDDLTQCSDVGHIARTLQAALDDWATVAPRLERVAEGIAGGWQPVQRFHEHECESPLPRAYQWADGSAYVNHVELVRKARGAEMPDSFWHDPLMYQGGSDAFIGPRAPIRFPSDATEWGIDMEGEVAVITGDVPMGASRDEALDAIRLVMLVNDVSLRGLIPGELAKGFGFFQSKPASAFSPCAVTPDQLGDAFLDGKLHLPLEVDLNGQPFGRAEAGEDMVFDFGTLIAHAAKTRALAAGTIIGSGTVSNKDPDGSPGRPVSDGGKGYSCIAEIRMIETIDDGAPRTPFMGNGDTVRIDMKDASGHSIFGAIDQTVELG</sequence>
<dbReference type="OrthoDB" id="9775905at2"/>
<evidence type="ECO:0000256" key="1">
    <source>
        <dbReference type="SAM" id="MobiDB-lite"/>
    </source>
</evidence>
<dbReference type="Proteomes" id="UP000246132">
    <property type="component" value="Unassembled WGS sequence"/>
</dbReference>
<dbReference type="SUPFAM" id="SSF56529">
    <property type="entry name" value="FAH"/>
    <property type="match status" value="1"/>
</dbReference>
<protein>
    <submittedName>
        <fullName evidence="4">FAA hydrolase family protein</fullName>
    </submittedName>
</protein>
<dbReference type="InterPro" id="IPR036663">
    <property type="entry name" value="Fumarylacetoacetase_C_sf"/>
</dbReference>
<accession>A0A3A8A876</accession>
<name>A0A3A8A876_9HYPH</name>
<feature type="region of interest" description="Disordered" evidence="1">
    <location>
        <begin position="265"/>
        <end position="285"/>
    </location>
</feature>
<keyword evidence="4" id="KW-0378">Hydrolase</keyword>
<dbReference type="AlphaFoldDB" id="A0A3A8A876"/>
<dbReference type="PANTHER" id="PTHR43211">
    <property type="entry name" value="FUMARYLACETOACETATE HYDROLASE"/>
    <property type="match status" value="1"/>
</dbReference>
<dbReference type="InterPro" id="IPR011234">
    <property type="entry name" value="Fumarylacetoacetase-like_C"/>
</dbReference>
<dbReference type="InterPro" id="IPR041072">
    <property type="entry name" value="FAA_hydro_N"/>
</dbReference>
<feature type="domain" description="Fumarylacetoacetase N-terminal" evidence="3">
    <location>
        <begin position="1"/>
        <end position="77"/>
    </location>
</feature>
<evidence type="ECO:0000313" key="5">
    <source>
        <dbReference type="Proteomes" id="UP000246132"/>
    </source>
</evidence>
<evidence type="ECO:0000313" key="4">
    <source>
        <dbReference type="EMBL" id="RKF06502.1"/>
    </source>
</evidence>
<evidence type="ECO:0000259" key="3">
    <source>
        <dbReference type="Pfam" id="PF18288"/>
    </source>
</evidence>
<dbReference type="GO" id="GO:0016787">
    <property type="term" value="F:hydrolase activity"/>
    <property type="evidence" value="ECO:0007669"/>
    <property type="project" value="UniProtKB-KW"/>
</dbReference>
<dbReference type="Pfam" id="PF18288">
    <property type="entry name" value="FAA_hydro_N_2"/>
    <property type="match status" value="1"/>
</dbReference>
<evidence type="ECO:0000259" key="2">
    <source>
        <dbReference type="Pfam" id="PF01557"/>
    </source>
</evidence>
<dbReference type="Pfam" id="PF01557">
    <property type="entry name" value="FAA_hydrolase"/>
    <property type="match status" value="1"/>
</dbReference>
<keyword evidence="5" id="KW-1185">Reference proteome</keyword>
<reference evidence="4 5" key="1">
    <citation type="journal article" date="2018" name="Int. J. Syst. Bacteriol.">
        <title>Oceaniradius stylonemae gen. nov., sp. nov., isolated from a red alga, Stylonema cornu-cervi.</title>
        <authorList>
            <person name="Jeong S."/>
        </authorList>
    </citation>
    <scope>NUCLEOTIDE SEQUENCE [LARGE SCALE GENOMIC DNA]</scope>
    <source>
        <strain evidence="4 5">StC1</strain>
    </source>
</reference>
<dbReference type="PANTHER" id="PTHR43211:SF1">
    <property type="entry name" value="BLL6422 PROTEIN"/>
    <property type="match status" value="1"/>
</dbReference>
<proteinExistence type="predicted"/>
<comment type="caution">
    <text evidence="4">The sequence shown here is derived from an EMBL/GenBank/DDBJ whole genome shotgun (WGS) entry which is preliminary data.</text>
</comment>
<feature type="domain" description="Fumarylacetoacetase-like C-terminal" evidence="2">
    <location>
        <begin position="81"/>
        <end position="335"/>
    </location>
</feature>